<dbReference type="EMBL" id="CAJVQA010004747">
    <property type="protein sequence ID" value="CAG8605505.1"/>
    <property type="molecule type" value="Genomic_DNA"/>
</dbReference>
<proteinExistence type="predicted"/>
<comment type="caution">
    <text evidence="2">The sequence shown here is derived from an EMBL/GenBank/DDBJ whole genome shotgun (WGS) entry which is preliminary data.</text>
</comment>
<keyword evidence="3" id="KW-1185">Reference proteome</keyword>
<dbReference type="OrthoDB" id="204638at2759"/>
<evidence type="ECO:0000313" key="3">
    <source>
        <dbReference type="Proteomes" id="UP000789759"/>
    </source>
</evidence>
<evidence type="ECO:0000313" key="2">
    <source>
        <dbReference type="EMBL" id="CAG8605505.1"/>
    </source>
</evidence>
<dbReference type="Proteomes" id="UP000789759">
    <property type="component" value="Unassembled WGS sequence"/>
</dbReference>
<keyword evidence="1" id="KW-0472">Membrane</keyword>
<dbReference type="AlphaFoldDB" id="A0A9N9GH02"/>
<accession>A0A9N9GH02</accession>
<sequence>MVNAQQYLEENYPVASRNNITELDLSNKNLEGSIRFNNSGFNNLLKLNISFNMITHIHYTLPSIQQVDVSHNLLSKSHSYATSTLRKFNCSFNNIVGYTLKAPSLTHFDGSNNLLSTLVITSHFIEELNCSNNPITSVPFNITSTLTSFDCMGVQFNKKSTTLSSLPSSATYIPTNPTIPTSNVISSTFPNSFDNPYLVIGLGIFSILNIFGWTTLGIIFLCKRKREKVILTPGSS</sequence>
<feature type="transmembrane region" description="Helical" evidence="1">
    <location>
        <begin position="197"/>
        <end position="222"/>
    </location>
</feature>
<dbReference type="InterPro" id="IPR032675">
    <property type="entry name" value="LRR_dom_sf"/>
</dbReference>
<organism evidence="2 3">
    <name type="scientific">Cetraspora pellucida</name>
    <dbReference type="NCBI Taxonomy" id="1433469"/>
    <lineage>
        <taxon>Eukaryota</taxon>
        <taxon>Fungi</taxon>
        <taxon>Fungi incertae sedis</taxon>
        <taxon>Mucoromycota</taxon>
        <taxon>Glomeromycotina</taxon>
        <taxon>Glomeromycetes</taxon>
        <taxon>Diversisporales</taxon>
        <taxon>Gigasporaceae</taxon>
        <taxon>Cetraspora</taxon>
    </lineage>
</organism>
<name>A0A9N9GH02_9GLOM</name>
<evidence type="ECO:0000256" key="1">
    <source>
        <dbReference type="SAM" id="Phobius"/>
    </source>
</evidence>
<gene>
    <name evidence="2" type="ORF">CPELLU_LOCUS7197</name>
</gene>
<protein>
    <submittedName>
        <fullName evidence="2">726_t:CDS:1</fullName>
    </submittedName>
</protein>
<dbReference type="SUPFAM" id="SSF52058">
    <property type="entry name" value="L domain-like"/>
    <property type="match status" value="1"/>
</dbReference>
<keyword evidence="1" id="KW-0812">Transmembrane</keyword>
<keyword evidence="1" id="KW-1133">Transmembrane helix</keyword>
<dbReference type="Gene3D" id="3.80.10.10">
    <property type="entry name" value="Ribonuclease Inhibitor"/>
    <property type="match status" value="1"/>
</dbReference>
<reference evidence="2" key="1">
    <citation type="submission" date="2021-06" db="EMBL/GenBank/DDBJ databases">
        <authorList>
            <person name="Kallberg Y."/>
            <person name="Tangrot J."/>
            <person name="Rosling A."/>
        </authorList>
    </citation>
    <scope>NUCLEOTIDE SEQUENCE</scope>
    <source>
        <strain evidence="2">FL966</strain>
    </source>
</reference>